<protein>
    <submittedName>
        <fullName evidence="2">Uncharacterized protein</fullName>
    </submittedName>
</protein>
<dbReference type="EMBL" id="JAIZPD010000012">
    <property type="protein sequence ID" value="KAH0959481.1"/>
    <property type="molecule type" value="Genomic_DNA"/>
</dbReference>
<evidence type="ECO:0000313" key="3">
    <source>
        <dbReference type="Proteomes" id="UP000824596"/>
    </source>
</evidence>
<dbReference type="RefSeq" id="XP_044716994.1">
    <property type="nucleotide sequence ID" value="XM_044867734.1"/>
</dbReference>
<gene>
    <name evidence="2" type="ORF">HRG_09263</name>
</gene>
<evidence type="ECO:0000313" key="2">
    <source>
        <dbReference type="EMBL" id="KAH0959481.1"/>
    </source>
</evidence>
<comment type="caution">
    <text evidence="2">The sequence shown here is derived from an EMBL/GenBank/DDBJ whole genome shotgun (WGS) entry which is preliminary data.</text>
</comment>
<name>A0A9P8SFY3_9HYPO</name>
<organism evidence="2 3">
    <name type="scientific">Hirsutella rhossiliensis</name>
    <dbReference type="NCBI Taxonomy" id="111463"/>
    <lineage>
        <taxon>Eukaryota</taxon>
        <taxon>Fungi</taxon>
        <taxon>Dikarya</taxon>
        <taxon>Ascomycota</taxon>
        <taxon>Pezizomycotina</taxon>
        <taxon>Sordariomycetes</taxon>
        <taxon>Hypocreomycetidae</taxon>
        <taxon>Hypocreales</taxon>
        <taxon>Ophiocordycipitaceae</taxon>
        <taxon>Hirsutella</taxon>
    </lineage>
</organism>
<dbReference type="GeneID" id="68358392"/>
<evidence type="ECO:0000256" key="1">
    <source>
        <dbReference type="SAM" id="MobiDB-lite"/>
    </source>
</evidence>
<proteinExistence type="predicted"/>
<keyword evidence="3" id="KW-1185">Reference proteome</keyword>
<feature type="region of interest" description="Disordered" evidence="1">
    <location>
        <begin position="1"/>
        <end position="67"/>
    </location>
</feature>
<accession>A0A9P8SFY3</accession>
<sequence length="208" mass="22502">MPPKCTQRSAPLRCDRPRVRAPRPFSSGHRRRASDDPAASDGTSTARCRRHDGDAVPPGEDPTLPSLRGFRWPRLLLPAFIVEARPDAKGLWSSQAFVPTPTPTNPSNGAFSSPDLPPPRLVARLPLLHGLVHSKAVSPLWATARPSHRQGAMVGSALSIVPRPRLFAAARRPSLACQPNPLSQLPTCDPRPGSVCLEQLCLAAHSRR</sequence>
<dbReference type="Proteomes" id="UP000824596">
    <property type="component" value="Unassembled WGS sequence"/>
</dbReference>
<dbReference type="AlphaFoldDB" id="A0A9P8SFY3"/>
<reference evidence="2" key="1">
    <citation type="submission" date="2021-09" db="EMBL/GenBank/DDBJ databases">
        <title>A high-quality genome of the endoparasitic fungus Hirsutella rhossiliensis with a comparison of Hirsutella genomes reveals transposable elements contributing to genome size variation.</title>
        <authorList>
            <person name="Lin R."/>
            <person name="Jiao Y."/>
            <person name="Sun X."/>
            <person name="Ling J."/>
            <person name="Xie B."/>
            <person name="Cheng X."/>
        </authorList>
    </citation>
    <scope>NUCLEOTIDE SEQUENCE</scope>
    <source>
        <strain evidence="2">HR02</strain>
    </source>
</reference>